<dbReference type="InterPro" id="IPR021401">
    <property type="entry name" value="DUF3040"/>
</dbReference>
<feature type="transmembrane region" description="Helical" evidence="1">
    <location>
        <begin position="52"/>
        <end position="68"/>
    </location>
</feature>
<dbReference type="Pfam" id="PF11239">
    <property type="entry name" value="DUF3040"/>
    <property type="match status" value="1"/>
</dbReference>
<feature type="transmembrane region" description="Helical" evidence="1">
    <location>
        <begin position="74"/>
        <end position="94"/>
    </location>
</feature>
<accession>A0ABV3D4A2</accession>
<evidence type="ECO:0000313" key="2">
    <source>
        <dbReference type="EMBL" id="MEU7296996.1"/>
    </source>
</evidence>
<organism evidence="2 3">
    <name type="scientific">Streptomyces exfoliatus</name>
    <name type="common">Streptomyces hydrogenans</name>
    <dbReference type="NCBI Taxonomy" id="1905"/>
    <lineage>
        <taxon>Bacteria</taxon>
        <taxon>Bacillati</taxon>
        <taxon>Actinomycetota</taxon>
        <taxon>Actinomycetes</taxon>
        <taxon>Kitasatosporales</taxon>
        <taxon>Streptomycetaceae</taxon>
        <taxon>Streptomyces</taxon>
    </lineage>
</organism>
<dbReference type="EMBL" id="JBEZAM010000053">
    <property type="protein sequence ID" value="MEU7296996.1"/>
    <property type="molecule type" value="Genomic_DNA"/>
</dbReference>
<keyword evidence="1" id="KW-0472">Membrane</keyword>
<evidence type="ECO:0000256" key="1">
    <source>
        <dbReference type="SAM" id="Phobius"/>
    </source>
</evidence>
<proteinExistence type="predicted"/>
<reference evidence="2 3" key="1">
    <citation type="submission" date="2024-06" db="EMBL/GenBank/DDBJ databases">
        <title>The Natural Products Discovery Center: Release of the First 8490 Sequenced Strains for Exploring Actinobacteria Biosynthetic Diversity.</title>
        <authorList>
            <person name="Kalkreuter E."/>
            <person name="Kautsar S.A."/>
            <person name="Yang D."/>
            <person name="Bader C.D."/>
            <person name="Teijaro C.N."/>
            <person name="Fluegel L."/>
            <person name="Davis C.M."/>
            <person name="Simpson J.R."/>
            <person name="Lauterbach L."/>
            <person name="Steele A.D."/>
            <person name="Gui C."/>
            <person name="Meng S."/>
            <person name="Li G."/>
            <person name="Viehrig K."/>
            <person name="Ye F."/>
            <person name="Su P."/>
            <person name="Kiefer A.F."/>
            <person name="Nichols A."/>
            <person name="Cepeda A.J."/>
            <person name="Yan W."/>
            <person name="Fan B."/>
            <person name="Jiang Y."/>
            <person name="Adhikari A."/>
            <person name="Zheng C.-J."/>
            <person name="Schuster L."/>
            <person name="Cowan T.M."/>
            <person name="Smanski M.J."/>
            <person name="Chevrette M.G."/>
            <person name="De Carvalho L.P.S."/>
            <person name="Shen B."/>
        </authorList>
    </citation>
    <scope>NUCLEOTIDE SEQUENCE [LARGE SCALE GENOMIC DNA]</scope>
    <source>
        <strain evidence="2 3">NPDC045705</strain>
    </source>
</reference>
<keyword evidence="1" id="KW-0812">Transmembrane</keyword>
<dbReference type="RefSeq" id="WP_359213828.1">
    <property type="nucleotide sequence ID" value="NZ_JBEZAM010000053.1"/>
</dbReference>
<keyword evidence="1" id="KW-1133">Transmembrane helix</keyword>
<keyword evidence="3" id="KW-1185">Reference proteome</keyword>
<dbReference type="Proteomes" id="UP001551210">
    <property type="component" value="Unassembled WGS sequence"/>
</dbReference>
<protein>
    <submittedName>
        <fullName evidence="2">DUF3040 domain-containing protein</fullName>
    </submittedName>
</protein>
<gene>
    <name evidence="2" type="ORF">AB0A76_27965</name>
</gene>
<name>A0ABV3D4A2_STREX</name>
<sequence length="109" mass="12349">MEEARLSERERRILAEIEEQLDQDEPLAHRLRTMRRAPRLPLRPASAARRRMTALGALSLTLLVLAVATEAPPLIWAFAATWVLTLVTLLRLVVRWSRRMAASRGTPDG</sequence>
<comment type="caution">
    <text evidence="2">The sequence shown here is derived from an EMBL/GenBank/DDBJ whole genome shotgun (WGS) entry which is preliminary data.</text>
</comment>
<evidence type="ECO:0000313" key="3">
    <source>
        <dbReference type="Proteomes" id="UP001551210"/>
    </source>
</evidence>